<evidence type="ECO:0000313" key="3">
    <source>
        <dbReference type="Proteomes" id="UP000830781"/>
    </source>
</evidence>
<protein>
    <submittedName>
        <fullName evidence="2">GDP-mannose-dependent alpha-(1-6)-phosphatidylinositol monomannoside mannosyltransferase</fullName>
        <ecNumber evidence="2">2.4.1.346</ecNumber>
    </submittedName>
</protein>
<keyword evidence="2" id="KW-0328">Glycosyltransferase</keyword>
<dbReference type="EC" id="2.4.1.346" evidence="2"/>
<dbReference type="SUPFAM" id="SSF53756">
    <property type="entry name" value="UDP-Glycosyltransferase/glycogen phosphorylase"/>
    <property type="match status" value="1"/>
</dbReference>
<organism evidence="2 3">
    <name type="scientific">Sulfitobacter pontiacus</name>
    <dbReference type="NCBI Taxonomy" id="60137"/>
    <lineage>
        <taxon>Bacteria</taxon>
        <taxon>Pseudomonadati</taxon>
        <taxon>Pseudomonadota</taxon>
        <taxon>Alphaproteobacteria</taxon>
        <taxon>Rhodobacterales</taxon>
        <taxon>Roseobacteraceae</taxon>
        <taxon>Sulfitobacter</taxon>
    </lineage>
</organism>
<dbReference type="AlphaFoldDB" id="A0AAX3ABS3"/>
<feature type="domain" description="Glycosyl transferase family 1" evidence="1">
    <location>
        <begin position="228"/>
        <end position="392"/>
    </location>
</feature>
<keyword evidence="2" id="KW-0808">Transferase</keyword>
<dbReference type="Proteomes" id="UP000830781">
    <property type="component" value="Chromosome"/>
</dbReference>
<dbReference type="PANTHER" id="PTHR12526:SF636">
    <property type="entry name" value="BLL3647 PROTEIN"/>
    <property type="match status" value="1"/>
</dbReference>
<accession>A0AAX3ABS3</accession>
<keyword evidence="3" id="KW-1185">Reference proteome</keyword>
<sequence>MTDTPAPLAPAPLAIVVKGWPRLSETFIAQELVALEEAGLRFDIWSLRHPTDTKTHPLHDRLQARVRYLPEYLRDDPERVAAAQEAAKAMPGYDAAWEVFQQDLVRDDSPNRRRRFGQACVMAHELPPETRGIYAHFLHTPSSVARYAAILRGLPWSFSAHAKDIWTSPEWELREKLDPASHGAAFGATCTDFNAQHLRSLTTAPDRIDLVYHGLDLARFPEPPTRVQRAKSDPFQMMSVGRMVEKKGFDNLIDALALLPNEFDWHWTHIGGGDLSEPMKTRAETHGINDRITWRGACDQPEVIAAMRAADLFVLPSRIAKDGDRDGLPNVLMEAASQKLPLLSTPVSAIPEFITSGTTGVLSDDAPAALAEAMQRFAEDPSLGPRLAEAAHDRLHAEFTMAPGIRQLHKRLTAMLAQGG</sequence>
<gene>
    <name evidence="2" type="primary">pimB_1</name>
    <name evidence="2" type="ORF">DSM110277_00999</name>
</gene>
<evidence type="ECO:0000259" key="1">
    <source>
        <dbReference type="Pfam" id="PF00534"/>
    </source>
</evidence>
<dbReference type="GO" id="GO:0016757">
    <property type="term" value="F:glycosyltransferase activity"/>
    <property type="evidence" value="ECO:0007669"/>
    <property type="project" value="UniProtKB-KW"/>
</dbReference>
<evidence type="ECO:0000313" key="2">
    <source>
        <dbReference type="EMBL" id="UOA22595.1"/>
    </source>
</evidence>
<dbReference type="PANTHER" id="PTHR12526">
    <property type="entry name" value="GLYCOSYLTRANSFERASE"/>
    <property type="match status" value="1"/>
</dbReference>
<dbReference type="CDD" id="cd03801">
    <property type="entry name" value="GT4_PimA-like"/>
    <property type="match status" value="1"/>
</dbReference>
<name>A0AAX3ABS3_9RHOB</name>
<dbReference type="EMBL" id="CP084959">
    <property type="protein sequence ID" value="UOA22595.1"/>
    <property type="molecule type" value="Genomic_DNA"/>
</dbReference>
<reference evidence="3" key="1">
    <citation type="journal article" date="2022" name="Microorganisms">
        <title>Beyond the ABCs#Discovery of Three New Plasmid Types in Rhodobacterales (RepQ, RepY, RepW).</title>
        <authorList>
            <person name="Freese H.M."/>
            <person name="Ringel V."/>
            <person name="Overmann J."/>
            <person name="Petersen J."/>
        </authorList>
    </citation>
    <scope>NUCLEOTIDE SEQUENCE [LARGE SCALE GENOMIC DNA]</scope>
    <source>
        <strain evidence="3">DSM 110277</strain>
    </source>
</reference>
<dbReference type="InterPro" id="IPR001296">
    <property type="entry name" value="Glyco_trans_1"/>
</dbReference>
<dbReference type="Pfam" id="PF00534">
    <property type="entry name" value="Glycos_transf_1"/>
    <property type="match status" value="1"/>
</dbReference>
<dbReference type="RefSeq" id="WP_243251369.1">
    <property type="nucleotide sequence ID" value="NZ_CP084959.1"/>
</dbReference>
<dbReference type="Gene3D" id="3.40.50.2000">
    <property type="entry name" value="Glycogen Phosphorylase B"/>
    <property type="match status" value="2"/>
</dbReference>
<proteinExistence type="predicted"/>